<sequence>MEVSLPVTTVTQFPGQLTPLGLIRLTGYLYWLKLTWFYFQLHTVFLVNLAGFWLYCGLVTTVVGPKIATSSPSAPTPRLTASSSSSVSLPDALSTTSIRNQVTDTGPSLYGFKRILDDFVR</sequence>
<gene>
    <name evidence="3" type="ORF">MGAL_10B054924</name>
</gene>
<evidence type="ECO:0000256" key="1">
    <source>
        <dbReference type="SAM" id="MobiDB-lite"/>
    </source>
</evidence>
<keyword evidence="2" id="KW-0812">Transmembrane</keyword>
<evidence type="ECO:0000313" key="4">
    <source>
        <dbReference type="Proteomes" id="UP000596742"/>
    </source>
</evidence>
<evidence type="ECO:0000256" key="2">
    <source>
        <dbReference type="SAM" id="Phobius"/>
    </source>
</evidence>
<keyword evidence="2" id="KW-1133">Transmembrane helix</keyword>
<evidence type="ECO:0000313" key="3">
    <source>
        <dbReference type="EMBL" id="VDI38957.1"/>
    </source>
</evidence>
<reference evidence="3" key="1">
    <citation type="submission" date="2018-11" db="EMBL/GenBank/DDBJ databases">
        <authorList>
            <person name="Alioto T."/>
            <person name="Alioto T."/>
        </authorList>
    </citation>
    <scope>NUCLEOTIDE SEQUENCE</scope>
</reference>
<keyword evidence="4" id="KW-1185">Reference proteome</keyword>
<feature type="region of interest" description="Disordered" evidence="1">
    <location>
        <begin position="69"/>
        <end position="93"/>
    </location>
</feature>
<keyword evidence="2" id="KW-0472">Membrane</keyword>
<comment type="caution">
    <text evidence="3">The sequence shown here is derived from an EMBL/GenBank/DDBJ whole genome shotgun (WGS) entry which is preliminary data.</text>
</comment>
<proteinExistence type="predicted"/>
<accession>A0A8B6ETU6</accession>
<dbReference type="Proteomes" id="UP000596742">
    <property type="component" value="Unassembled WGS sequence"/>
</dbReference>
<dbReference type="AlphaFoldDB" id="A0A8B6ETU6"/>
<dbReference type="EMBL" id="UYJE01005644">
    <property type="protein sequence ID" value="VDI38957.1"/>
    <property type="molecule type" value="Genomic_DNA"/>
</dbReference>
<organism evidence="3 4">
    <name type="scientific">Mytilus galloprovincialis</name>
    <name type="common">Mediterranean mussel</name>
    <dbReference type="NCBI Taxonomy" id="29158"/>
    <lineage>
        <taxon>Eukaryota</taxon>
        <taxon>Metazoa</taxon>
        <taxon>Spiralia</taxon>
        <taxon>Lophotrochozoa</taxon>
        <taxon>Mollusca</taxon>
        <taxon>Bivalvia</taxon>
        <taxon>Autobranchia</taxon>
        <taxon>Pteriomorphia</taxon>
        <taxon>Mytilida</taxon>
        <taxon>Mytiloidea</taxon>
        <taxon>Mytilidae</taxon>
        <taxon>Mytilinae</taxon>
        <taxon>Mytilus</taxon>
    </lineage>
</organism>
<protein>
    <submittedName>
        <fullName evidence="3">Uncharacterized protein</fullName>
    </submittedName>
</protein>
<feature type="transmembrane region" description="Helical" evidence="2">
    <location>
        <begin position="36"/>
        <end position="56"/>
    </location>
</feature>
<name>A0A8B6ETU6_MYTGA</name>